<name>L9KWA1_TUPCH</name>
<protein>
    <submittedName>
        <fullName evidence="2">Uncharacterized protein</fullName>
    </submittedName>
</protein>
<accession>L9KWA1</accession>
<keyword evidence="3" id="KW-1185">Reference proteome</keyword>
<evidence type="ECO:0000313" key="3">
    <source>
        <dbReference type="Proteomes" id="UP000011518"/>
    </source>
</evidence>
<dbReference type="EMBL" id="KB320638">
    <property type="protein sequence ID" value="ELW66769.1"/>
    <property type="molecule type" value="Genomic_DNA"/>
</dbReference>
<evidence type="ECO:0000256" key="1">
    <source>
        <dbReference type="SAM" id="MobiDB-lite"/>
    </source>
</evidence>
<feature type="region of interest" description="Disordered" evidence="1">
    <location>
        <begin position="1"/>
        <end position="27"/>
    </location>
</feature>
<evidence type="ECO:0000313" key="2">
    <source>
        <dbReference type="EMBL" id="ELW66769.1"/>
    </source>
</evidence>
<organism evidence="2 3">
    <name type="scientific">Tupaia chinensis</name>
    <name type="common">Chinese tree shrew</name>
    <name type="synonym">Tupaia belangeri chinensis</name>
    <dbReference type="NCBI Taxonomy" id="246437"/>
    <lineage>
        <taxon>Eukaryota</taxon>
        <taxon>Metazoa</taxon>
        <taxon>Chordata</taxon>
        <taxon>Craniata</taxon>
        <taxon>Vertebrata</taxon>
        <taxon>Euteleostomi</taxon>
        <taxon>Mammalia</taxon>
        <taxon>Eutheria</taxon>
        <taxon>Euarchontoglires</taxon>
        <taxon>Scandentia</taxon>
        <taxon>Tupaiidae</taxon>
        <taxon>Tupaia</taxon>
    </lineage>
</organism>
<sequence>MGCCNSKDLEDKNDSDSSNSDRLLETMPSEPPVISLATSHKGLLLWVGTFILEARRTLSSVQPAPCGSSFPLNSHSCPEEQLWLWTQKQSSLHVLCSVRRNGGMEDNFLIGPRGISGIAVSFSHVQALNRNALRPVVASQGPDIREAGTHRDTVIHNI</sequence>
<dbReference type="AlphaFoldDB" id="L9KWA1"/>
<dbReference type="Proteomes" id="UP000011518">
    <property type="component" value="Unassembled WGS sequence"/>
</dbReference>
<reference evidence="3" key="1">
    <citation type="submission" date="2012-07" db="EMBL/GenBank/DDBJ databases">
        <title>Genome of the Chinese tree shrew, a rising model animal genetically related to primates.</title>
        <authorList>
            <person name="Zhang G."/>
            <person name="Fan Y."/>
            <person name="Yao Y."/>
            <person name="Huang Z."/>
        </authorList>
    </citation>
    <scope>NUCLEOTIDE SEQUENCE [LARGE SCALE GENOMIC DNA]</scope>
</reference>
<dbReference type="InParanoid" id="L9KWA1"/>
<gene>
    <name evidence="2" type="ORF">TREES_T100011888</name>
</gene>
<proteinExistence type="predicted"/>
<reference evidence="3" key="2">
    <citation type="journal article" date="2013" name="Nat. Commun.">
        <title>Genome of the Chinese tree shrew.</title>
        <authorList>
            <person name="Fan Y."/>
            <person name="Huang Z.Y."/>
            <person name="Cao C.C."/>
            <person name="Chen C.S."/>
            <person name="Chen Y.X."/>
            <person name="Fan D.D."/>
            <person name="He J."/>
            <person name="Hou H.L."/>
            <person name="Hu L."/>
            <person name="Hu X.T."/>
            <person name="Jiang X.T."/>
            <person name="Lai R."/>
            <person name="Lang Y.S."/>
            <person name="Liang B."/>
            <person name="Liao S.G."/>
            <person name="Mu D."/>
            <person name="Ma Y.Y."/>
            <person name="Niu Y.Y."/>
            <person name="Sun X.Q."/>
            <person name="Xia J.Q."/>
            <person name="Xiao J."/>
            <person name="Xiong Z.Q."/>
            <person name="Xu L."/>
            <person name="Yang L."/>
            <person name="Zhang Y."/>
            <person name="Zhao W."/>
            <person name="Zhao X.D."/>
            <person name="Zheng Y.T."/>
            <person name="Zhou J.M."/>
            <person name="Zhu Y.B."/>
            <person name="Zhang G.J."/>
            <person name="Wang J."/>
            <person name="Yao Y.G."/>
        </authorList>
    </citation>
    <scope>NUCLEOTIDE SEQUENCE [LARGE SCALE GENOMIC DNA]</scope>
</reference>